<evidence type="ECO:0000313" key="1">
    <source>
        <dbReference type="EMBL" id="HIX36242.1"/>
    </source>
</evidence>
<protein>
    <submittedName>
        <fullName evidence="1">Uncharacterized protein</fullName>
    </submittedName>
</protein>
<sequence length="68" mass="7628">MEYQFKKKKVRVMTISDQFPKGKPYLLNNVVQQFSFDQLTALGEAFELVSGGKVVGYDVDTTDHVAVA</sequence>
<comment type="caution">
    <text evidence="1">The sequence shown here is derived from an EMBL/GenBank/DDBJ whole genome shotgun (WGS) entry which is preliminary data.</text>
</comment>
<reference evidence="1" key="2">
    <citation type="submission" date="2021-04" db="EMBL/GenBank/DDBJ databases">
        <authorList>
            <person name="Gilroy R."/>
        </authorList>
    </citation>
    <scope>NUCLEOTIDE SEQUENCE</scope>
    <source>
        <strain evidence="1">ChiSxjej3B15-572</strain>
    </source>
</reference>
<dbReference type="AlphaFoldDB" id="A0A9D1VIV3"/>
<reference evidence="1" key="1">
    <citation type="journal article" date="2021" name="PeerJ">
        <title>Extensive microbial diversity within the chicken gut microbiome revealed by metagenomics and culture.</title>
        <authorList>
            <person name="Gilroy R."/>
            <person name="Ravi A."/>
            <person name="Getino M."/>
            <person name="Pursley I."/>
            <person name="Horton D.L."/>
            <person name="Alikhan N.F."/>
            <person name="Baker D."/>
            <person name="Gharbi K."/>
            <person name="Hall N."/>
            <person name="Watson M."/>
            <person name="Adriaenssens E.M."/>
            <person name="Foster-Nyarko E."/>
            <person name="Jarju S."/>
            <person name="Secka A."/>
            <person name="Antonio M."/>
            <person name="Oren A."/>
            <person name="Chaudhuri R.R."/>
            <person name="La Ragione R."/>
            <person name="Hildebrand F."/>
            <person name="Pallen M.J."/>
        </authorList>
    </citation>
    <scope>NUCLEOTIDE SEQUENCE</scope>
    <source>
        <strain evidence="1">ChiSxjej3B15-572</strain>
    </source>
</reference>
<proteinExistence type="predicted"/>
<organism evidence="1 2">
    <name type="scientific">Candidatus Limosilactobacillus merdigallinarum</name>
    <dbReference type="NCBI Taxonomy" id="2838652"/>
    <lineage>
        <taxon>Bacteria</taxon>
        <taxon>Bacillati</taxon>
        <taxon>Bacillota</taxon>
        <taxon>Bacilli</taxon>
        <taxon>Lactobacillales</taxon>
        <taxon>Lactobacillaceae</taxon>
        <taxon>Limosilactobacillus</taxon>
    </lineage>
</organism>
<name>A0A9D1VIV3_9LACO</name>
<gene>
    <name evidence="1" type="ORF">H9856_07745</name>
</gene>
<dbReference type="Proteomes" id="UP000824231">
    <property type="component" value="Unassembled WGS sequence"/>
</dbReference>
<evidence type="ECO:0000313" key="2">
    <source>
        <dbReference type="Proteomes" id="UP000824231"/>
    </source>
</evidence>
<accession>A0A9D1VIV3</accession>
<dbReference type="EMBL" id="DXFH01000032">
    <property type="protein sequence ID" value="HIX36242.1"/>
    <property type="molecule type" value="Genomic_DNA"/>
</dbReference>